<keyword evidence="3" id="KW-1185">Reference proteome</keyword>
<evidence type="ECO:0000313" key="2">
    <source>
        <dbReference type="EMBL" id="TNN51638.1"/>
    </source>
</evidence>
<gene>
    <name evidence="2" type="ORF">EYF80_038154</name>
</gene>
<dbReference type="Proteomes" id="UP000314294">
    <property type="component" value="Unassembled WGS sequence"/>
</dbReference>
<feature type="region of interest" description="Disordered" evidence="1">
    <location>
        <begin position="1"/>
        <end position="92"/>
    </location>
</feature>
<dbReference type="AlphaFoldDB" id="A0A4Z2GDL9"/>
<comment type="caution">
    <text evidence="2">The sequence shown here is derived from an EMBL/GenBank/DDBJ whole genome shotgun (WGS) entry which is preliminary data.</text>
</comment>
<feature type="compositionally biased region" description="Basic and acidic residues" evidence="1">
    <location>
        <begin position="1"/>
        <end position="11"/>
    </location>
</feature>
<feature type="compositionally biased region" description="Basic and acidic residues" evidence="1">
    <location>
        <begin position="24"/>
        <end position="33"/>
    </location>
</feature>
<organism evidence="2 3">
    <name type="scientific">Liparis tanakae</name>
    <name type="common">Tanaka's snailfish</name>
    <dbReference type="NCBI Taxonomy" id="230148"/>
    <lineage>
        <taxon>Eukaryota</taxon>
        <taxon>Metazoa</taxon>
        <taxon>Chordata</taxon>
        <taxon>Craniata</taxon>
        <taxon>Vertebrata</taxon>
        <taxon>Euteleostomi</taxon>
        <taxon>Actinopterygii</taxon>
        <taxon>Neopterygii</taxon>
        <taxon>Teleostei</taxon>
        <taxon>Neoteleostei</taxon>
        <taxon>Acanthomorphata</taxon>
        <taxon>Eupercaria</taxon>
        <taxon>Perciformes</taxon>
        <taxon>Cottioidei</taxon>
        <taxon>Cottales</taxon>
        <taxon>Liparidae</taxon>
        <taxon>Liparis</taxon>
    </lineage>
</organism>
<dbReference type="EMBL" id="SRLO01000575">
    <property type="protein sequence ID" value="TNN51638.1"/>
    <property type="molecule type" value="Genomic_DNA"/>
</dbReference>
<name>A0A4Z2GDL9_9TELE</name>
<evidence type="ECO:0000313" key="3">
    <source>
        <dbReference type="Proteomes" id="UP000314294"/>
    </source>
</evidence>
<evidence type="ECO:0000256" key="1">
    <source>
        <dbReference type="SAM" id="MobiDB-lite"/>
    </source>
</evidence>
<protein>
    <submittedName>
        <fullName evidence="2">Uncharacterized protein</fullName>
    </submittedName>
</protein>
<reference evidence="2 3" key="1">
    <citation type="submission" date="2019-03" db="EMBL/GenBank/DDBJ databases">
        <title>First draft genome of Liparis tanakae, snailfish: a comprehensive survey of snailfish specific genes.</title>
        <authorList>
            <person name="Kim W."/>
            <person name="Song I."/>
            <person name="Jeong J.-H."/>
            <person name="Kim D."/>
            <person name="Kim S."/>
            <person name="Ryu S."/>
            <person name="Song J.Y."/>
            <person name="Lee S.K."/>
        </authorList>
    </citation>
    <scope>NUCLEOTIDE SEQUENCE [LARGE SCALE GENOMIC DNA]</scope>
    <source>
        <tissue evidence="2">Muscle</tissue>
    </source>
</reference>
<accession>A0A4Z2GDL9</accession>
<proteinExistence type="predicted"/>
<sequence length="92" mass="9985">MQGGERSDHEQPNAPAHQRNTADALHRELRRESPGLSGIFCSDSDACCRRDGARPSPPLVLSRRHNAAAAASSNPIQHHARNATRPLGSVTW</sequence>